<dbReference type="EMBL" id="CP018906">
    <property type="protein sequence ID" value="AQW20737.1"/>
    <property type="molecule type" value="Genomic_DNA"/>
</dbReference>
<evidence type="ECO:0000256" key="1">
    <source>
        <dbReference type="SAM" id="SignalP"/>
    </source>
</evidence>
<gene>
    <name evidence="2" type="ORF">PL11_001795</name>
</gene>
<sequence>MNMNIKKSILVSVAALGMFAAAALVNANQASAKTYAKVTSNQKLGGDANSRNVTFTGKNALYTKAGTLKGARRVASTSTLRSFANSNSSKQNFRAYRVATTNRGSVYYKVVAFDQTVRGWIYGGKSTASFNGGVDQFDTFKIGQVNDTMKGLYKIANVGTANDDKTVTYKAPSWTQYKIGRQITDSTPYKDTTFRIDQIGIRTREGDQWVHITNTDATNTNANGWILYSGLTQAQEPIADNVVKINFVNSAGNLIKSANYTVAGAAKGTTLGQLIGNAGGNVWNLPPQRITDIQNIASINLAGTGYTLANGVLTNDQKTTLAQTKTGSEVNITVQKISTNQAFPDMTFNTKADKGLDYTGVTSSGDDLSAAHAVVSSSKYSGLTFNDLKGRTLSLITGDYGTTVSPSTIVNALTQTGLNDFYVVYKPSLGGSSALVNTSANINLDSQDQIWHYTSPQLSGNPTAGQSNMNVNYNIQKKQVKGTHTNVTPSQWASIFNSIN</sequence>
<feature type="chain" id="PRO_5010521385" description="Surface layer protein SlpB" evidence="1">
    <location>
        <begin position="33"/>
        <end position="500"/>
    </location>
</feature>
<dbReference type="Proteomes" id="UP000030361">
    <property type="component" value="Chromosome"/>
</dbReference>
<evidence type="ECO:0000313" key="2">
    <source>
        <dbReference type="EMBL" id="AQW20737.1"/>
    </source>
</evidence>
<dbReference type="AlphaFoldDB" id="A0A1S6QGJ9"/>
<keyword evidence="1" id="KW-0732">Signal</keyword>
<accession>A0A1S6QGJ9</accession>
<keyword evidence="3" id="KW-1185">Reference proteome</keyword>
<dbReference type="OrthoDB" id="2329257at2"/>
<evidence type="ECO:0000313" key="3">
    <source>
        <dbReference type="Proteomes" id="UP000030361"/>
    </source>
</evidence>
<reference evidence="2 3" key="1">
    <citation type="journal article" date="2015" name="Genome Announc.">
        <title>Genome Sequence of Lactobacillus curieae CCTCC M 2011381T, a Novel Producer of Gamma-aminobutyric Acid.</title>
        <authorList>
            <person name="Wang Y."/>
            <person name="Wang Y."/>
            <person name="Lang C."/>
            <person name="Wei D."/>
            <person name="Xu P."/>
            <person name="Xie J."/>
        </authorList>
    </citation>
    <scope>NUCLEOTIDE SEQUENCE [LARGE SCALE GENOMIC DNA]</scope>
    <source>
        <strain evidence="2 3">CCTCC M 2011381</strain>
    </source>
</reference>
<protein>
    <recommendedName>
        <fullName evidence="4">Surface layer protein SlpB</fullName>
    </recommendedName>
</protein>
<dbReference type="KEGG" id="lcu:PL11_001795"/>
<proteinExistence type="predicted"/>
<feature type="signal peptide" evidence="1">
    <location>
        <begin position="1"/>
        <end position="32"/>
    </location>
</feature>
<name>A0A1S6QGJ9_9LACO</name>
<evidence type="ECO:0008006" key="4">
    <source>
        <dbReference type="Google" id="ProtNLM"/>
    </source>
</evidence>
<organism evidence="2 3">
    <name type="scientific">Lentilactobacillus curieae</name>
    <dbReference type="NCBI Taxonomy" id="1138822"/>
    <lineage>
        <taxon>Bacteria</taxon>
        <taxon>Bacillati</taxon>
        <taxon>Bacillota</taxon>
        <taxon>Bacilli</taxon>
        <taxon>Lactobacillales</taxon>
        <taxon>Lactobacillaceae</taxon>
        <taxon>Lentilactobacillus</taxon>
    </lineage>
</organism>